<keyword evidence="5" id="KW-1185">Reference proteome</keyword>
<sequence length="244" mass="25801">MKNSIKLFVSCSILLTTMANAQWSSNQKIKGNGKVISEKRATTSYDGIAITGFFDVELVSGKEGNITIKGEENLLPYIKVEVVDQVLKISTEKNKYISTSKGSQIIIIVPFESINQVSLTGSGDVITKNSIKSKSFSAKLTGSGDMNLDVEANDFDVNLSGSGDIVLTGKTENFNSNLNGSGDIDAGNLKAKNAKITVSGSGDSKVFCNESLHARVSGSGDIEYTGNPKKKDTKVNGSGAISKA</sequence>
<dbReference type="RefSeq" id="WP_091170077.1">
    <property type="nucleotide sequence ID" value="NZ_CBCSFM010000005.1"/>
</dbReference>
<protein>
    <submittedName>
        <fullName evidence="4">Putative auto-transporter adhesin, head GIN domain</fullName>
    </submittedName>
</protein>
<reference evidence="5" key="1">
    <citation type="submission" date="2016-10" db="EMBL/GenBank/DDBJ databases">
        <authorList>
            <person name="Varghese N."/>
            <person name="Submissions S."/>
        </authorList>
    </citation>
    <scope>NUCLEOTIDE SEQUENCE [LARGE SCALE GENOMIC DNA]</scope>
    <source>
        <strain evidence="5">CGMCC 1.8704</strain>
    </source>
</reference>
<dbReference type="Pfam" id="PF10988">
    <property type="entry name" value="DUF2807"/>
    <property type="match status" value="1"/>
</dbReference>
<evidence type="ECO:0000259" key="3">
    <source>
        <dbReference type="Pfam" id="PF10988"/>
    </source>
</evidence>
<organism evidence="4 5">
    <name type="scientific">Flavobacterium sinopsychrotolerans</name>
    <dbReference type="NCBI Taxonomy" id="604089"/>
    <lineage>
        <taxon>Bacteria</taxon>
        <taxon>Pseudomonadati</taxon>
        <taxon>Bacteroidota</taxon>
        <taxon>Flavobacteriia</taxon>
        <taxon>Flavobacteriales</taxon>
        <taxon>Flavobacteriaceae</taxon>
        <taxon>Flavobacterium</taxon>
    </lineage>
</organism>
<feature type="domain" description="Putative auto-transporter adhesin head GIN" evidence="3">
    <location>
        <begin position="45"/>
        <end position="228"/>
    </location>
</feature>
<dbReference type="PANTHER" id="PTHR39200">
    <property type="entry name" value="HYPOTHETICAL EXPORTED PROTEIN"/>
    <property type="match status" value="1"/>
</dbReference>
<dbReference type="AlphaFoldDB" id="A0A1H8MG41"/>
<feature type="signal peptide" evidence="2">
    <location>
        <begin position="1"/>
        <end position="21"/>
    </location>
</feature>
<dbReference type="Proteomes" id="UP000198657">
    <property type="component" value="Unassembled WGS sequence"/>
</dbReference>
<name>A0A1H8MG41_9FLAO</name>
<gene>
    <name evidence="4" type="ORF">SAMN04487942_1974</name>
</gene>
<feature type="chain" id="PRO_5011525649" evidence="2">
    <location>
        <begin position="22"/>
        <end position="244"/>
    </location>
</feature>
<dbReference type="InterPro" id="IPR021255">
    <property type="entry name" value="DUF2807"/>
</dbReference>
<dbReference type="PANTHER" id="PTHR39200:SF1">
    <property type="entry name" value="AUTO-TRANSPORTER ADHESIN HEAD GIN DOMAIN-CONTAINING PROTEIN-RELATED"/>
    <property type="match status" value="1"/>
</dbReference>
<dbReference type="EMBL" id="FODN01000003">
    <property type="protein sequence ID" value="SEO16260.1"/>
    <property type="molecule type" value="Genomic_DNA"/>
</dbReference>
<accession>A0A1H8MG41</accession>
<evidence type="ECO:0000313" key="5">
    <source>
        <dbReference type="Proteomes" id="UP000198657"/>
    </source>
</evidence>
<evidence type="ECO:0000313" key="4">
    <source>
        <dbReference type="EMBL" id="SEO16260.1"/>
    </source>
</evidence>
<keyword evidence="2" id="KW-0732">Signal</keyword>
<proteinExistence type="predicted"/>
<evidence type="ECO:0000256" key="1">
    <source>
        <dbReference type="SAM" id="MobiDB-lite"/>
    </source>
</evidence>
<dbReference type="STRING" id="604089.SAMN04487942_1974"/>
<dbReference type="OrthoDB" id="5585143at2"/>
<dbReference type="Gene3D" id="2.160.20.120">
    <property type="match status" value="1"/>
</dbReference>
<feature type="region of interest" description="Disordered" evidence="1">
    <location>
        <begin position="218"/>
        <end position="244"/>
    </location>
</feature>
<evidence type="ECO:0000256" key="2">
    <source>
        <dbReference type="SAM" id="SignalP"/>
    </source>
</evidence>